<sequence length="156" mass="16933">MTLDEALASAGNAADLRLVALTAHEIARIDGIMTAITKEPQTATWSAGLSSLCSFIRMPGRGIRSTYAFRSVDAKLVGSAARIFGTDFTVKIASAFDRMFYVDLNNVPPDLDDGDTYDFISKIELIPLITPAFPVEALMSGDRMMRFLSSTCAPSW</sequence>
<dbReference type="AlphaFoldDB" id="A0A8S9V8A0"/>
<name>A0A8S9V8A0_PHYIN</name>
<reference evidence="1" key="1">
    <citation type="submission" date="2020-03" db="EMBL/GenBank/DDBJ databases">
        <title>Hybrid Assembly of Korean Phytophthora infestans isolates.</title>
        <authorList>
            <person name="Prokchorchik M."/>
            <person name="Lee Y."/>
            <person name="Seo J."/>
            <person name="Cho J.-H."/>
            <person name="Park Y.-E."/>
            <person name="Jang D.-C."/>
            <person name="Im J.-S."/>
            <person name="Choi J.-G."/>
            <person name="Park H.-J."/>
            <person name="Lee G.-B."/>
            <person name="Lee Y.-G."/>
            <person name="Hong S.-Y."/>
            <person name="Cho K."/>
            <person name="Sohn K.H."/>
        </authorList>
    </citation>
    <scope>NUCLEOTIDE SEQUENCE</scope>
    <source>
        <strain evidence="1">KR_2_A2</strain>
    </source>
</reference>
<comment type="caution">
    <text evidence="1">The sequence shown here is derived from an EMBL/GenBank/DDBJ whole genome shotgun (WGS) entry which is preliminary data.</text>
</comment>
<accession>A0A8S9V8A0</accession>
<dbReference type="Proteomes" id="UP000704712">
    <property type="component" value="Unassembled WGS sequence"/>
</dbReference>
<evidence type="ECO:0000313" key="2">
    <source>
        <dbReference type="Proteomes" id="UP000704712"/>
    </source>
</evidence>
<gene>
    <name evidence="1" type="ORF">GN958_ATG03374</name>
</gene>
<dbReference type="EMBL" id="JAACNO010000468">
    <property type="protein sequence ID" value="KAF4147419.1"/>
    <property type="molecule type" value="Genomic_DNA"/>
</dbReference>
<organism evidence="1 2">
    <name type="scientific">Phytophthora infestans</name>
    <name type="common">Potato late blight agent</name>
    <name type="synonym">Botrytis infestans</name>
    <dbReference type="NCBI Taxonomy" id="4787"/>
    <lineage>
        <taxon>Eukaryota</taxon>
        <taxon>Sar</taxon>
        <taxon>Stramenopiles</taxon>
        <taxon>Oomycota</taxon>
        <taxon>Peronosporomycetes</taxon>
        <taxon>Peronosporales</taxon>
        <taxon>Peronosporaceae</taxon>
        <taxon>Phytophthora</taxon>
    </lineage>
</organism>
<evidence type="ECO:0000313" key="1">
    <source>
        <dbReference type="EMBL" id="KAF4147419.1"/>
    </source>
</evidence>
<protein>
    <submittedName>
        <fullName evidence="1">Uncharacterized protein</fullName>
    </submittedName>
</protein>
<proteinExistence type="predicted"/>